<gene>
    <name evidence="2" type="ORF">GCM10009037_18850</name>
</gene>
<dbReference type="EMBL" id="BMPF01000002">
    <property type="protein sequence ID" value="GGL35419.1"/>
    <property type="molecule type" value="Genomic_DNA"/>
</dbReference>
<keyword evidence="3" id="KW-1185">Reference proteome</keyword>
<dbReference type="AlphaFoldDB" id="A0A830EVQ8"/>
<evidence type="ECO:0000313" key="2">
    <source>
        <dbReference type="EMBL" id="GGL35419.1"/>
    </source>
</evidence>
<evidence type="ECO:0000313" key="3">
    <source>
        <dbReference type="Proteomes" id="UP000628840"/>
    </source>
</evidence>
<evidence type="ECO:0000256" key="1">
    <source>
        <dbReference type="SAM" id="Phobius"/>
    </source>
</evidence>
<protein>
    <submittedName>
        <fullName evidence="2">Uncharacterized protein</fullName>
    </submittedName>
</protein>
<proteinExistence type="predicted"/>
<organism evidence="2 3">
    <name type="scientific">Halarchaeum grantii</name>
    <dbReference type="NCBI Taxonomy" id="1193105"/>
    <lineage>
        <taxon>Archaea</taxon>
        <taxon>Methanobacteriati</taxon>
        <taxon>Methanobacteriota</taxon>
        <taxon>Stenosarchaea group</taxon>
        <taxon>Halobacteria</taxon>
        <taxon>Halobacteriales</taxon>
        <taxon>Halobacteriaceae</taxon>
    </lineage>
</organism>
<keyword evidence="1" id="KW-0812">Transmembrane</keyword>
<reference evidence="2 3" key="1">
    <citation type="journal article" date="2019" name="Int. J. Syst. Evol. Microbiol.">
        <title>The Global Catalogue of Microorganisms (GCM) 10K type strain sequencing project: providing services to taxonomists for standard genome sequencing and annotation.</title>
        <authorList>
            <consortium name="The Broad Institute Genomics Platform"/>
            <consortium name="The Broad Institute Genome Sequencing Center for Infectious Disease"/>
            <person name="Wu L."/>
            <person name="Ma J."/>
        </authorList>
    </citation>
    <scope>NUCLEOTIDE SEQUENCE [LARGE SCALE GENOMIC DNA]</scope>
    <source>
        <strain evidence="2 3">JCM 19585</strain>
    </source>
</reference>
<keyword evidence="1" id="KW-1133">Transmembrane helix</keyword>
<accession>A0A830EVQ8</accession>
<name>A0A830EVQ8_9EURY</name>
<dbReference type="RefSeq" id="WP_188883208.1">
    <property type="nucleotide sequence ID" value="NZ_BMPF01000002.1"/>
</dbReference>
<dbReference type="Proteomes" id="UP000628840">
    <property type="component" value="Unassembled WGS sequence"/>
</dbReference>
<feature type="transmembrane region" description="Helical" evidence="1">
    <location>
        <begin position="7"/>
        <end position="26"/>
    </location>
</feature>
<keyword evidence="1" id="KW-0472">Membrane</keyword>
<sequence>METTRRVRVAAACCVALGLGGAGLLYARSGLARPAALAACALVALVGVLLSRRAADAGERKPDW</sequence>
<feature type="transmembrane region" description="Helical" evidence="1">
    <location>
        <begin position="32"/>
        <end position="51"/>
    </location>
</feature>
<comment type="caution">
    <text evidence="2">The sequence shown here is derived from an EMBL/GenBank/DDBJ whole genome shotgun (WGS) entry which is preliminary data.</text>
</comment>